<evidence type="ECO:0000313" key="2">
    <source>
        <dbReference type="Proteomes" id="UP001060085"/>
    </source>
</evidence>
<organism evidence="1 2">
    <name type="scientific">Catharanthus roseus</name>
    <name type="common">Madagascar periwinkle</name>
    <name type="synonym">Vinca rosea</name>
    <dbReference type="NCBI Taxonomy" id="4058"/>
    <lineage>
        <taxon>Eukaryota</taxon>
        <taxon>Viridiplantae</taxon>
        <taxon>Streptophyta</taxon>
        <taxon>Embryophyta</taxon>
        <taxon>Tracheophyta</taxon>
        <taxon>Spermatophyta</taxon>
        <taxon>Magnoliopsida</taxon>
        <taxon>eudicotyledons</taxon>
        <taxon>Gunneridae</taxon>
        <taxon>Pentapetalae</taxon>
        <taxon>asterids</taxon>
        <taxon>lamiids</taxon>
        <taxon>Gentianales</taxon>
        <taxon>Apocynaceae</taxon>
        <taxon>Rauvolfioideae</taxon>
        <taxon>Vinceae</taxon>
        <taxon>Catharanthinae</taxon>
        <taxon>Catharanthus</taxon>
    </lineage>
</organism>
<dbReference type="EMBL" id="CM044701">
    <property type="protein sequence ID" value="KAI5682837.1"/>
    <property type="molecule type" value="Genomic_DNA"/>
</dbReference>
<gene>
    <name evidence="1" type="ORF">M9H77_04065</name>
</gene>
<keyword evidence="2" id="KW-1185">Reference proteome</keyword>
<reference evidence="2" key="1">
    <citation type="journal article" date="2023" name="Nat. Plants">
        <title>Single-cell RNA sequencing provides a high-resolution roadmap for understanding the multicellular compartmentation of specialized metabolism.</title>
        <authorList>
            <person name="Sun S."/>
            <person name="Shen X."/>
            <person name="Li Y."/>
            <person name="Li Y."/>
            <person name="Wang S."/>
            <person name="Li R."/>
            <person name="Zhang H."/>
            <person name="Shen G."/>
            <person name="Guo B."/>
            <person name="Wei J."/>
            <person name="Xu J."/>
            <person name="St-Pierre B."/>
            <person name="Chen S."/>
            <person name="Sun C."/>
        </authorList>
    </citation>
    <scope>NUCLEOTIDE SEQUENCE [LARGE SCALE GENOMIC DNA]</scope>
</reference>
<name>A0ACC0CD11_CATRO</name>
<evidence type="ECO:0000313" key="1">
    <source>
        <dbReference type="EMBL" id="KAI5682837.1"/>
    </source>
</evidence>
<sequence length="467" mass="52660">MAEEGHQVAVVMVPFPAQGHLNQLLHLSRLISSYNIPIHYVCTPSHGRQAKIRVHGWDPLSVSNIHFHEFPTPSFISPPPNPHAAIKFPAHLQPSFDSSSYLRTPVSGLLRKLSAKFTRVVIIHDSLMGSVIQDFVTLFNTESYTFHSVSAFCLFFFLWERIGIIRPSIDEKLLKIVPSIEGCFTPEFLGFVKNQHDVIKYNSGRIYNSNRAIEGPFLDLLGKEEITDNKKQWALGPFNPVVKINGQKGSERKHECLNWLDKQSPNSVIFISFGTTTSLSDEQIREIAIGLEKSQQKFIWVLRDADKGDVFNVQGLIRSIELPDGFEKRIQGKGLLVRNWAPQLEILEHFATGGFMSHCGWNSCMESLSMGVPMATWPMHSDQPRNAALITEILRVGLVVKEWCRRDEVIKASEVEKVVRDLMGSDSEIGAELRKRAAELGVVVRRSMGEGGVTRKELDDFIAHIIR</sequence>
<protein>
    <submittedName>
        <fullName evidence="1">Uncharacterized protein</fullName>
    </submittedName>
</protein>
<dbReference type="Proteomes" id="UP001060085">
    <property type="component" value="Linkage Group LG01"/>
</dbReference>
<comment type="caution">
    <text evidence="1">The sequence shown here is derived from an EMBL/GenBank/DDBJ whole genome shotgun (WGS) entry which is preliminary data.</text>
</comment>
<accession>A0ACC0CD11</accession>
<proteinExistence type="predicted"/>